<keyword evidence="6" id="KW-1185">Reference proteome</keyword>
<feature type="compositionally biased region" description="Basic residues" evidence="4">
    <location>
        <begin position="209"/>
        <end position="219"/>
    </location>
</feature>
<dbReference type="PANTHER" id="PTHR12378">
    <property type="entry name" value="DESUMOYLATING ISOPEPTIDASE"/>
    <property type="match status" value="1"/>
</dbReference>
<dbReference type="OrthoDB" id="412286at2759"/>
<protein>
    <submittedName>
        <fullName evidence="7">Deubiquitinase DESI2</fullName>
    </submittedName>
</protein>
<feature type="compositionally biased region" description="Pro residues" evidence="4">
    <location>
        <begin position="186"/>
        <end position="200"/>
    </location>
</feature>
<dbReference type="InterPro" id="IPR042266">
    <property type="entry name" value="PPPDE_sf"/>
</dbReference>
<comment type="similarity">
    <text evidence="1">Belongs to the DeSI family.</text>
</comment>
<evidence type="ECO:0000313" key="7">
    <source>
        <dbReference type="RefSeq" id="XP_030382144.1"/>
    </source>
</evidence>
<dbReference type="RefSeq" id="XP_030382144.1">
    <property type="nucleotide sequence ID" value="XM_030526284.1"/>
</dbReference>
<dbReference type="Proteomes" id="UP000504634">
    <property type="component" value="Unplaced"/>
</dbReference>
<evidence type="ECO:0000256" key="1">
    <source>
        <dbReference type="ARBA" id="ARBA00008140"/>
    </source>
</evidence>
<dbReference type="GO" id="GO:0101005">
    <property type="term" value="F:deubiquitinase activity"/>
    <property type="evidence" value="ECO:0007669"/>
    <property type="project" value="TreeGrafter"/>
</dbReference>
<dbReference type="Pfam" id="PF05903">
    <property type="entry name" value="Peptidase_C97"/>
    <property type="match status" value="1"/>
</dbReference>
<dbReference type="GO" id="GO:0006508">
    <property type="term" value="P:proteolysis"/>
    <property type="evidence" value="ECO:0007669"/>
    <property type="project" value="UniProtKB-KW"/>
</dbReference>
<dbReference type="GO" id="GO:0016579">
    <property type="term" value="P:protein deubiquitination"/>
    <property type="evidence" value="ECO:0007669"/>
    <property type="project" value="TreeGrafter"/>
</dbReference>
<evidence type="ECO:0000256" key="2">
    <source>
        <dbReference type="ARBA" id="ARBA00022670"/>
    </source>
</evidence>
<sequence length="227" mass="26223">MFCHRLPILSCFTTSKESCRDELLPLNVVGKEPVVLNVYDMFSINDYTTPLGLGVFHSGVQVYDTEFAYGGHRYPVTGIFEIAPRNNRNELGEQFQYRESISIGYTELSCEEVHRIVDDLGHQFHGDCYHLTNNNCNHFSNTFTRVLCGQEIPPWINRLAYFVTCVPFLHRCLPLEWMTPSQDDGPQPPLPQPQPPPQQPQPQQTTHRSDRKHRQHRQRQPQSQSTS</sequence>
<reference evidence="7" key="1">
    <citation type="submission" date="2025-08" db="UniProtKB">
        <authorList>
            <consortium name="RefSeq"/>
        </authorList>
    </citation>
    <scope>IDENTIFICATION</scope>
    <source>
        <strain evidence="7">11010-0011.00</strain>
        <tissue evidence="7">Whole body</tissue>
    </source>
</reference>
<gene>
    <name evidence="7" type="primary">LOC115629748</name>
</gene>
<dbReference type="AlphaFoldDB" id="A0A6J2U1B2"/>
<evidence type="ECO:0000256" key="4">
    <source>
        <dbReference type="SAM" id="MobiDB-lite"/>
    </source>
</evidence>
<accession>A0A6J2U1B2</accession>
<evidence type="ECO:0000256" key="3">
    <source>
        <dbReference type="ARBA" id="ARBA00022801"/>
    </source>
</evidence>
<dbReference type="PANTHER" id="PTHR12378:SF80">
    <property type="entry name" value="IP06716P-RELATED"/>
    <property type="match status" value="1"/>
</dbReference>
<dbReference type="GeneID" id="115629748"/>
<keyword evidence="2" id="KW-0645">Protease</keyword>
<evidence type="ECO:0000259" key="5">
    <source>
        <dbReference type="PROSITE" id="PS51858"/>
    </source>
</evidence>
<evidence type="ECO:0000313" key="6">
    <source>
        <dbReference type="Proteomes" id="UP000504634"/>
    </source>
</evidence>
<proteinExistence type="inferred from homology"/>
<name>A0A6J2U1B2_DROLE</name>
<dbReference type="SMART" id="SM01179">
    <property type="entry name" value="DUF862"/>
    <property type="match status" value="1"/>
</dbReference>
<dbReference type="InterPro" id="IPR008580">
    <property type="entry name" value="PPPDE_dom"/>
</dbReference>
<feature type="region of interest" description="Disordered" evidence="4">
    <location>
        <begin position="180"/>
        <end position="227"/>
    </location>
</feature>
<dbReference type="Gene3D" id="3.90.1720.30">
    <property type="entry name" value="PPPDE domains"/>
    <property type="match status" value="1"/>
</dbReference>
<keyword evidence="3" id="KW-0378">Hydrolase</keyword>
<feature type="domain" description="PPPDE" evidence="5">
    <location>
        <begin position="32"/>
        <end position="177"/>
    </location>
</feature>
<organism evidence="6 7">
    <name type="scientific">Drosophila lebanonensis</name>
    <name type="common">Fruit fly</name>
    <name type="synonym">Scaptodrosophila lebanonensis</name>
    <dbReference type="NCBI Taxonomy" id="7225"/>
    <lineage>
        <taxon>Eukaryota</taxon>
        <taxon>Metazoa</taxon>
        <taxon>Ecdysozoa</taxon>
        <taxon>Arthropoda</taxon>
        <taxon>Hexapoda</taxon>
        <taxon>Insecta</taxon>
        <taxon>Pterygota</taxon>
        <taxon>Neoptera</taxon>
        <taxon>Endopterygota</taxon>
        <taxon>Diptera</taxon>
        <taxon>Brachycera</taxon>
        <taxon>Muscomorpha</taxon>
        <taxon>Ephydroidea</taxon>
        <taxon>Drosophilidae</taxon>
        <taxon>Scaptodrosophila</taxon>
    </lineage>
</organism>
<dbReference type="PROSITE" id="PS51858">
    <property type="entry name" value="PPPDE"/>
    <property type="match status" value="1"/>
</dbReference>